<reference evidence="1" key="3">
    <citation type="submission" date="2021-01" db="EMBL/GenBank/DDBJ databases">
        <authorList>
            <consortium name="Genoscope - CEA"/>
            <person name="William W."/>
        </authorList>
    </citation>
    <scope>NUCLEOTIDE SEQUENCE</scope>
</reference>
<protein>
    <submittedName>
        <fullName evidence="1">(rape) hypothetical protein</fullName>
    </submittedName>
    <submittedName>
        <fullName evidence="2">BnaC09g18030D protein</fullName>
    </submittedName>
</protein>
<dbReference type="PaxDb" id="3708-A0A078HGM6"/>
<reference evidence="2 3" key="1">
    <citation type="journal article" date="2014" name="Science">
        <title>Plant genetics. Early allopolyploid evolution in the post-Neolithic Brassica napus oilseed genome.</title>
        <authorList>
            <person name="Chalhoub B."/>
            <person name="Denoeud F."/>
            <person name="Liu S."/>
            <person name="Parkin I.A."/>
            <person name="Tang H."/>
            <person name="Wang X."/>
            <person name="Chiquet J."/>
            <person name="Belcram H."/>
            <person name="Tong C."/>
            <person name="Samans B."/>
            <person name="Correa M."/>
            <person name="Da Silva C."/>
            <person name="Just J."/>
            <person name="Falentin C."/>
            <person name="Koh C.S."/>
            <person name="Le Clainche I."/>
            <person name="Bernard M."/>
            <person name="Bento P."/>
            <person name="Noel B."/>
            <person name="Labadie K."/>
            <person name="Alberti A."/>
            <person name="Charles M."/>
            <person name="Arnaud D."/>
            <person name="Guo H."/>
            <person name="Daviaud C."/>
            <person name="Alamery S."/>
            <person name="Jabbari K."/>
            <person name="Zhao M."/>
            <person name="Edger P.P."/>
            <person name="Chelaifa H."/>
            <person name="Tack D."/>
            <person name="Lassalle G."/>
            <person name="Mestiri I."/>
            <person name="Schnel N."/>
            <person name="Le Paslier M.C."/>
            <person name="Fan G."/>
            <person name="Renault V."/>
            <person name="Bayer P.E."/>
            <person name="Golicz A.A."/>
            <person name="Manoli S."/>
            <person name="Lee T.H."/>
            <person name="Thi V.H."/>
            <person name="Chalabi S."/>
            <person name="Hu Q."/>
            <person name="Fan C."/>
            <person name="Tollenaere R."/>
            <person name="Lu Y."/>
            <person name="Battail C."/>
            <person name="Shen J."/>
            <person name="Sidebottom C.H."/>
            <person name="Wang X."/>
            <person name="Canaguier A."/>
            <person name="Chauveau A."/>
            <person name="Berard A."/>
            <person name="Deniot G."/>
            <person name="Guan M."/>
            <person name="Liu Z."/>
            <person name="Sun F."/>
            <person name="Lim Y.P."/>
            <person name="Lyons E."/>
            <person name="Town C.D."/>
            <person name="Bancroft I."/>
            <person name="Wang X."/>
            <person name="Meng J."/>
            <person name="Ma J."/>
            <person name="Pires J.C."/>
            <person name="King G.J."/>
            <person name="Brunel D."/>
            <person name="Delourme R."/>
            <person name="Renard M."/>
            <person name="Aury J.M."/>
            <person name="Adams K.L."/>
            <person name="Batley J."/>
            <person name="Snowdon R.J."/>
            <person name="Tost J."/>
            <person name="Edwards D."/>
            <person name="Zhou Y."/>
            <person name="Hua W."/>
            <person name="Sharpe A.G."/>
            <person name="Paterson A.H."/>
            <person name="Guan C."/>
            <person name="Wincker P."/>
        </authorList>
    </citation>
    <scope>NUCLEOTIDE SEQUENCE [LARGE SCALE GENOMIC DNA]</scope>
    <source>
        <strain evidence="3">cv. Darmor-bzh</strain>
    </source>
</reference>
<dbReference type="Gramene" id="CDY36987">
    <property type="protein sequence ID" value="CDY36987"/>
    <property type="gene ID" value="GSBRNA2T00063150001"/>
</dbReference>
<proteinExistence type="predicted"/>
<evidence type="ECO:0000313" key="2">
    <source>
        <dbReference type="EMBL" id="CDY36987.1"/>
    </source>
</evidence>
<dbReference type="Proteomes" id="UP001295469">
    <property type="component" value="Chromosome C09"/>
</dbReference>
<gene>
    <name evidence="2" type="primary">BnaC09g18030D</name>
    <name evidence="1" type="ORF">DARMORV10_C09P26620.1</name>
    <name evidence="2" type="ORF">GSBRNA2T00063150001</name>
</gene>
<organism evidence="2 3">
    <name type="scientific">Brassica napus</name>
    <name type="common">Rape</name>
    <dbReference type="NCBI Taxonomy" id="3708"/>
    <lineage>
        <taxon>Eukaryota</taxon>
        <taxon>Viridiplantae</taxon>
        <taxon>Streptophyta</taxon>
        <taxon>Embryophyta</taxon>
        <taxon>Tracheophyta</taxon>
        <taxon>Spermatophyta</taxon>
        <taxon>Magnoliopsida</taxon>
        <taxon>eudicotyledons</taxon>
        <taxon>Gunneridae</taxon>
        <taxon>Pentapetalae</taxon>
        <taxon>rosids</taxon>
        <taxon>malvids</taxon>
        <taxon>Brassicales</taxon>
        <taxon>Brassicaceae</taxon>
        <taxon>Brassiceae</taxon>
        <taxon>Brassica</taxon>
    </lineage>
</organism>
<evidence type="ECO:0000313" key="1">
    <source>
        <dbReference type="EMBL" id="CAF1731616.1"/>
    </source>
</evidence>
<evidence type="ECO:0000313" key="3">
    <source>
        <dbReference type="Proteomes" id="UP000028999"/>
    </source>
</evidence>
<reference evidence="2" key="2">
    <citation type="submission" date="2014-06" db="EMBL/GenBank/DDBJ databases">
        <authorList>
            <person name="Genoscope - CEA"/>
        </authorList>
    </citation>
    <scope>NUCLEOTIDE SEQUENCE</scope>
</reference>
<dbReference type="EMBL" id="HG994373">
    <property type="protein sequence ID" value="CAF1731616.1"/>
    <property type="molecule type" value="Genomic_DNA"/>
</dbReference>
<dbReference type="EMBL" id="LK032388">
    <property type="protein sequence ID" value="CDY36987.1"/>
    <property type="molecule type" value="Genomic_DNA"/>
</dbReference>
<accession>A0A078HGM6</accession>
<sequence length="101" mass="12024">MIRKTEILLKRSLRPLIRFRDQKDPNRITLLYRLGRFAVAGRALPPSLFFLCLYHSVDFSPIYQRSGQTTRFRSPDPGHRRRMLLTVVCWSCGEARKTWMR</sequence>
<keyword evidence="3" id="KW-1185">Reference proteome</keyword>
<name>A0A078HGM6_BRANA</name>
<dbReference type="AlphaFoldDB" id="A0A078HGM6"/>
<dbReference type="Proteomes" id="UP000028999">
    <property type="component" value="Unassembled WGS sequence"/>
</dbReference>